<dbReference type="InterPro" id="IPR056372">
    <property type="entry name" value="TPR_DOCK"/>
</dbReference>
<organism evidence="9 10">
    <name type="scientific">Neolecta irregularis (strain DAH-3)</name>
    <dbReference type="NCBI Taxonomy" id="1198029"/>
    <lineage>
        <taxon>Eukaryota</taxon>
        <taxon>Fungi</taxon>
        <taxon>Dikarya</taxon>
        <taxon>Ascomycota</taxon>
        <taxon>Taphrinomycotina</taxon>
        <taxon>Neolectales</taxon>
        <taxon>Neolectaceae</taxon>
        <taxon>Neolecta</taxon>
    </lineage>
</organism>
<dbReference type="Proteomes" id="UP000186594">
    <property type="component" value="Unassembled WGS sequence"/>
</dbReference>
<dbReference type="Gene3D" id="1.20.58.740">
    <property type="match status" value="1"/>
</dbReference>
<dbReference type="InterPro" id="IPR046770">
    <property type="entry name" value="DOCKER_Lobe_B"/>
</dbReference>
<dbReference type="InterPro" id="IPR027357">
    <property type="entry name" value="DOCKER_dom"/>
</dbReference>
<feature type="domain" description="C2 DOCK-type" evidence="7">
    <location>
        <begin position="601"/>
        <end position="800"/>
    </location>
</feature>
<evidence type="ECO:0000259" key="8">
    <source>
        <dbReference type="PROSITE" id="PS51651"/>
    </source>
</evidence>
<sequence>MFSLLIPWKPLQNIGYGVAIFPFRASDDRTLQSRGRSSIVSKQTDATEDPVAHEVSLDIGDEVYVFEQAAAWLRGYVVTSSLLSTVAEGTNEPRVYVGIFPAAFVHIKDYLSDSEGNDLWDGKDVEPNYDDAAKSISGRIIDSSSAYDRVVRRSRSVTASAYSQNTSSSPNRYRVSVKIPKLPTMPSSASSERQRPAPPLPALKAGDETELGQKEPLIDEISAAVREWHTHLHPLLQNQNYSLFNTIVEYINQLESCRQKLLSCIFTEGELEKVRSEAVWRLTEGNRIRPGQGEIILRNEVDGRVLDGENSSSPVVLMALQAQIASRNKVQNRNVLPPAFMQPDISSHIRSSISSTHVLLNVQKFNAAVCTGKREHVELVFYLYAGNEQKPLSEPWIMTLNSQGVSTNNQRKALFTEVIPRDISGEIFLICQVFKVGDLKELFSVNQIDLMSRSPLKNTVGRNTTSRVSMLFRPEKTLTMNATIASVPNVPHQSCRRAFGCAVLDISELLRVQNEVNGALDLIMRIFVPTGGENAISGLPAEIINSRTNNVKHHRADHIGVSISVFTSDSLASLRKTHPIDLQLTPIIQRLQFHNAPTFPRSDLYLTIKKADLSGALPFPKKFGLHAPSSTPSTALRSIQLSLEIRDRHGGRINRVIYRSGGVERGSLTYQSFVIHHTNDPEWMETINLRIPPEDIEGSFAVFTLANLRKEGILDAPLAIAWMPLFTNTIVQDGDHQLILYRYDQIADRPETYVDLQHFKLRPGSIIGRPSSATSPISEGNQPQTTIVGKSVLHVSTSLCSTKYTQNEALLQLFAWKKLANEDEQERGEILGEILKKTIFVPEMEIVKLLPEVFDSLFEILTEANPKGHMDDLVFDVIVNVLGIMYDRRVPNFEPIVEEYINHRFTFPFANSAIFRAIHRLLFDPSNSAVAKRLRMFIKVWKHILRFIILARQQQRPKEDTIGINPQHNEQTFVKDIKGLFKSLQNIIKTASPSSILGTQTLVLQHFMGLLLELQAIFPVATVFEIASDFMAACREIAGKIATYKLLLVISICRSPSFMEKTLRPTVFANVMEWIEPILGEPIPEEEKARTQWREQARLCSTILAILTNELWTTFKSDGVQPGTSDTIQGFLHILPKITYVYCLAKDNKSPNQGTQLFPISFPFSNMSNPPNLRSIEPQEEDYDEVTAELSAVLMTIYGLVVNLENVLPTVRVKFSELAIPAKAYTLEKIFTSCLSILTGDAFPKTWLTSHVANHKTILRISSILADPFLKKFIPEPENAELFNTTVWQSYLMLLLRLIGSEDLAIETFRPQKRRAVWRISGDIRGLGAELFQTLWHEIGWSQTQDDMKYIPFDRIGGYQVQYVPSLIAPIVELCLSHHDDLRTVAVQVLQTMIINEYTLNDDILVIQIEMIDCLDRLFYSKRYLADRISKAFFLDQIQVAFEAINIGQDFMAKLDNVLQTVDQFFELLINLYSLPQDDAYQNDRIMDTLRLMEFVKGLDREEIYIRFVHQMVEAHVISKNYIEGALALKLHCDIYDWDLDTILPTLQSPFMPAQTAFERKESLAIQIIQLLAQGRAWELAIKFVGELILQYQGTSFNYAQVPKLLRQQAMFYEDIILHDRQFPEYFRVAFYGLGCPVSVRNKDFIYQGAPGEKLSVFCERIASLYPAAQLLTSRTPFDEEVLNQNIQYIQITHVKPEPDLQLPVLQRSDVFPRVREYYKYNNVNKFSFSRPLTREELGISSTTPSSFLDNWTEKTIMLTEFVFPTILRRSEIITVALIRASPIENAIEIISRKNTQLLNIERKYAYVTETDKIDISPLTKIIQRTLDSSPRAGTIYFRDEFLNEGKRKGEFVKPLKAAIDDQVSILRRLLQIHESLIPPERKAEHDPIAARFEQSFAQELSGLTPLEDPSGLLNSTLPNPNESPSTPILIANPFKLVETSTQNLNIVTSTKGPSFLAASSSSISRPRTTPNTTSDCTVSSLRQNSVSSRKSFTFRMKGSSVFEKSAGNIIRTLTGGRKFSQSSDK</sequence>
<evidence type="ECO:0000256" key="1">
    <source>
        <dbReference type="ARBA" id="ARBA00004496"/>
    </source>
</evidence>
<dbReference type="OrthoDB" id="18896at2759"/>
<evidence type="ECO:0000259" key="7">
    <source>
        <dbReference type="PROSITE" id="PS51650"/>
    </source>
</evidence>
<dbReference type="Gene3D" id="1.20.1270.350">
    <property type="entry name" value="Dedicator of cytokinesis N-terminal subdomain"/>
    <property type="match status" value="1"/>
</dbReference>
<dbReference type="Gene3D" id="2.30.30.40">
    <property type="entry name" value="SH3 Domains"/>
    <property type="match status" value="1"/>
</dbReference>
<dbReference type="Gene3D" id="2.60.40.150">
    <property type="entry name" value="C2 domain"/>
    <property type="match status" value="1"/>
</dbReference>
<feature type="region of interest" description="Disordered" evidence="6">
    <location>
        <begin position="1958"/>
        <end position="1982"/>
    </location>
</feature>
<keyword evidence="2" id="KW-0963">Cytoplasm</keyword>
<name>A0A1U7LNA8_NEOID</name>
<evidence type="ECO:0000256" key="6">
    <source>
        <dbReference type="SAM" id="MobiDB-lite"/>
    </source>
</evidence>
<dbReference type="STRING" id="1198029.A0A1U7LNA8"/>
<dbReference type="PANTHER" id="PTHR45653:SF10">
    <property type="entry name" value="MYOBLAST CITY, ISOFORM B"/>
    <property type="match status" value="1"/>
</dbReference>
<dbReference type="GO" id="GO:0031267">
    <property type="term" value="F:small GTPase binding"/>
    <property type="evidence" value="ECO:0007669"/>
    <property type="project" value="TreeGrafter"/>
</dbReference>
<feature type="compositionally biased region" description="Low complexity" evidence="6">
    <location>
        <begin position="1960"/>
        <end position="1975"/>
    </location>
</feature>
<dbReference type="OMA" id="LWDNQAF"/>
<protein>
    <submittedName>
        <fullName evidence="9">Dedicator of cytokinesis protein 1</fullName>
    </submittedName>
</protein>
<dbReference type="GO" id="GO:0005085">
    <property type="term" value="F:guanyl-nucleotide exchange factor activity"/>
    <property type="evidence" value="ECO:0007669"/>
    <property type="project" value="UniProtKB-KW"/>
</dbReference>
<comment type="subcellular location">
    <subcellularLocation>
        <location evidence="1">Cytoplasm</location>
    </subcellularLocation>
</comment>
<evidence type="ECO:0000313" key="10">
    <source>
        <dbReference type="Proteomes" id="UP000186594"/>
    </source>
</evidence>
<dbReference type="InterPro" id="IPR032376">
    <property type="entry name" value="DOCK_N"/>
</dbReference>
<dbReference type="PROSITE" id="PS51651">
    <property type="entry name" value="DOCKER"/>
    <property type="match status" value="1"/>
</dbReference>
<dbReference type="InterPro" id="IPR026791">
    <property type="entry name" value="DOCK"/>
</dbReference>
<dbReference type="Pfam" id="PF23554">
    <property type="entry name" value="TPR_DOCK"/>
    <property type="match status" value="2"/>
</dbReference>
<keyword evidence="3" id="KW-0597">Phosphoprotein</keyword>
<dbReference type="InterPro" id="IPR035892">
    <property type="entry name" value="C2_domain_sf"/>
</dbReference>
<dbReference type="Pfam" id="PF06920">
    <property type="entry name" value="DHR-2_Lobe_A"/>
    <property type="match status" value="1"/>
</dbReference>
<dbReference type="EMBL" id="LXFE01000996">
    <property type="protein sequence ID" value="OLL24073.1"/>
    <property type="molecule type" value="Genomic_DNA"/>
</dbReference>
<dbReference type="CDD" id="cd11684">
    <property type="entry name" value="DHR2_DOCK"/>
    <property type="match status" value="1"/>
</dbReference>
<dbReference type="Pfam" id="PF14429">
    <property type="entry name" value="DOCK-C2"/>
    <property type="match status" value="1"/>
</dbReference>
<gene>
    <name evidence="9" type="ORF">NEOLI_003186</name>
</gene>
<comment type="caution">
    <text evidence="9">The sequence shown here is derived from an EMBL/GenBank/DDBJ whole genome shotgun (WGS) entry which is preliminary data.</text>
</comment>
<dbReference type="Pfam" id="PF16172">
    <property type="entry name" value="DOCK_N"/>
    <property type="match status" value="1"/>
</dbReference>
<reference evidence="9 10" key="1">
    <citation type="submission" date="2016-04" db="EMBL/GenBank/DDBJ databases">
        <title>Evolutionary innovation and constraint leading to complex multicellularity in the Ascomycota.</title>
        <authorList>
            <person name="Cisse O."/>
            <person name="Nguyen A."/>
            <person name="Hewitt D.A."/>
            <person name="Jedd G."/>
            <person name="Stajich J.E."/>
        </authorList>
    </citation>
    <scope>NUCLEOTIDE SEQUENCE [LARGE SCALE GENOMIC DNA]</scope>
    <source>
        <strain evidence="9 10">DAH-3</strain>
    </source>
</reference>
<dbReference type="InterPro" id="IPR046769">
    <property type="entry name" value="DOCKER_Lobe_A"/>
</dbReference>
<dbReference type="PANTHER" id="PTHR45653">
    <property type="entry name" value="DEDICATOR OF CYTOKINESIS"/>
    <property type="match status" value="1"/>
</dbReference>
<dbReference type="Pfam" id="PF20422">
    <property type="entry name" value="DHR-2_Lobe_B"/>
    <property type="match status" value="1"/>
</dbReference>
<evidence type="ECO:0000313" key="9">
    <source>
        <dbReference type="EMBL" id="OLL24073.1"/>
    </source>
</evidence>
<evidence type="ECO:0000256" key="2">
    <source>
        <dbReference type="ARBA" id="ARBA00022490"/>
    </source>
</evidence>
<evidence type="ECO:0000256" key="3">
    <source>
        <dbReference type="ARBA" id="ARBA00022553"/>
    </source>
</evidence>
<dbReference type="GO" id="GO:0005886">
    <property type="term" value="C:plasma membrane"/>
    <property type="evidence" value="ECO:0007669"/>
    <property type="project" value="TreeGrafter"/>
</dbReference>
<evidence type="ECO:0000256" key="4">
    <source>
        <dbReference type="ARBA" id="ARBA00022658"/>
    </source>
</evidence>
<comment type="similarity">
    <text evidence="5">Belongs to the DOCK family.</text>
</comment>
<proteinExistence type="inferred from homology"/>
<evidence type="ECO:0000256" key="5">
    <source>
        <dbReference type="PROSITE-ProRule" id="PRU00983"/>
    </source>
</evidence>
<feature type="domain" description="DOCKER" evidence="8">
    <location>
        <begin position="1496"/>
        <end position="1909"/>
    </location>
</feature>
<dbReference type="PROSITE" id="PS51650">
    <property type="entry name" value="C2_DOCK"/>
    <property type="match status" value="1"/>
</dbReference>
<dbReference type="Pfam" id="PF20421">
    <property type="entry name" value="DHR-2_Lobe_C"/>
    <property type="match status" value="1"/>
</dbReference>
<keyword evidence="4" id="KW-0344">Guanine-nucleotide releasing factor</keyword>
<dbReference type="InterPro" id="IPR027007">
    <property type="entry name" value="C2_DOCK-type_domain"/>
</dbReference>
<keyword evidence="10" id="KW-1185">Reference proteome</keyword>
<dbReference type="InterPro" id="IPR043161">
    <property type="entry name" value="DOCK_C_lobe_A"/>
</dbReference>
<feature type="region of interest" description="Disordered" evidence="6">
    <location>
        <begin position="183"/>
        <end position="207"/>
    </location>
</feature>
<dbReference type="InterPro" id="IPR043162">
    <property type="entry name" value="DOCK_C_lobe_C"/>
</dbReference>
<accession>A0A1U7LNA8</accession>
<dbReference type="CDD" id="cd08679">
    <property type="entry name" value="C2_DOCK180_related"/>
    <property type="match status" value="1"/>
</dbReference>
<dbReference type="GO" id="GO:0005737">
    <property type="term" value="C:cytoplasm"/>
    <property type="evidence" value="ECO:0007669"/>
    <property type="project" value="UniProtKB-SubCell"/>
</dbReference>
<dbReference type="InterPro" id="IPR042455">
    <property type="entry name" value="DOCK_N_sub1"/>
</dbReference>
<dbReference type="Gene3D" id="1.25.40.410">
    <property type="match status" value="1"/>
</dbReference>
<dbReference type="InterPro" id="IPR046773">
    <property type="entry name" value="DOCKER_Lobe_C"/>
</dbReference>
<dbReference type="GO" id="GO:0007264">
    <property type="term" value="P:small GTPase-mediated signal transduction"/>
    <property type="evidence" value="ECO:0007669"/>
    <property type="project" value="InterPro"/>
</dbReference>